<feature type="transmembrane region" description="Helical" evidence="11">
    <location>
        <begin position="403"/>
        <end position="423"/>
    </location>
</feature>
<keyword evidence="9 11" id="KW-1133">Transmembrane helix</keyword>
<dbReference type="GO" id="GO:0005886">
    <property type="term" value="C:plasma membrane"/>
    <property type="evidence" value="ECO:0007669"/>
    <property type="project" value="UniProtKB-SubCell"/>
</dbReference>
<evidence type="ECO:0000256" key="4">
    <source>
        <dbReference type="ARBA" id="ARBA00022448"/>
    </source>
</evidence>
<dbReference type="SUPFAM" id="SSF103473">
    <property type="entry name" value="MFS general substrate transporter"/>
    <property type="match status" value="1"/>
</dbReference>
<dbReference type="InterPro" id="IPR011701">
    <property type="entry name" value="MFS"/>
</dbReference>
<evidence type="ECO:0000256" key="6">
    <source>
        <dbReference type="ARBA" id="ARBA00022519"/>
    </source>
</evidence>
<feature type="transmembrane region" description="Helical" evidence="11">
    <location>
        <begin position="245"/>
        <end position="268"/>
    </location>
</feature>
<evidence type="ECO:0000256" key="3">
    <source>
        <dbReference type="ARBA" id="ARBA00009120"/>
    </source>
</evidence>
<protein>
    <submittedName>
        <fullName evidence="12">Sugar MFS transporter</fullName>
    </submittedName>
</protein>
<sequence length="431" mass="45469">MALISSQPRSNSDSAPAEGGLSPAYTSALASLTVLFFMMGFITCLNDILIPYLKGLFTLSYAKVNLVNFCFFGAYLVMGVPAGQLVKRLGYKRGMLVGFLIAALGCLLFYPAAESRTFGLFLGALFVLATGIVTLQVAGNPYVSILGPAHTASSRLTLTQAFNSLATTIAPFLGSVLILSHLPDLKTLSPAQAASLDVTSVQYLYLAIAAVLVFISIVLSFLKLPHIAHEPAPAGDTQRAWHYRHLLLGLVGIFTYVGAEVAIGSHIVSYLNQPEVMNMPTQDAGVQVAFYWGGAMVGRFLGIGVLRKLKPGLVLAFNAIGAIVLVLISVNTSGSVAMWSLLAVGLMNSIMFPVIFTLAVDGLGRHTEDASGLLSAAIVGGAIIPPLFGLIADSQSGGGGVHALRLAFILPVLCYVYIVWYGLRGSRRVAA</sequence>
<organism evidence="12 13">
    <name type="scientific">Hymenobacter elongatus</name>
    <dbReference type="NCBI Taxonomy" id="877208"/>
    <lineage>
        <taxon>Bacteria</taxon>
        <taxon>Pseudomonadati</taxon>
        <taxon>Bacteroidota</taxon>
        <taxon>Cytophagia</taxon>
        <taxon>Cytophagales</taxon>
        <taxon>Hymenobacteraceae</taxon>
        <taxon>Hymenobacter</taxon>
    </lineage>
</organism>
<dbReference type="OrthoDB" id="9795150at2"/>
<keyword evidence="6" id="KW-0997">Cell inner membrane</keyword>
<keyword evidence="7" id="KW-0762">Sugar transport</keyword>
<comment type="similarity">
    <text evidence="3">Belongs to the major facilitator superfamily. FHS transporter (TC 2.A.1.7) family.</text>
</comment>
<comment type="subcellular location">
    <subcellularLocation>
        <location evidence="2">Cell inner membrane</location>
        <topology evidence="2">Multi-pass membrane protein</topology>
    </subcellularLocation>
</comment>
<dbReference type="InterPro" id="IPR050375">
    <property type="entry name" value="MFS_TsgA-like"/>
</dbReference>
<evidence type="ECO:0000256" key="1">
    <source>
        <dbReference type="ARBA" id="ARBA00003321"/>
    </source>
</evidence>
<dbReference type="Pfam" id="PF07690">
    <property type="entry name" value="MFS_1"/>
    <property type="match status" value="1"/>
</dbReference>
<dbReference type="CDD" id="cd17394">
    <property type="entry name" value="MFS_FucP_like"/>
    <property type="match status" value="1"/>
</dbReference>
<reference evidence="12 13" key="1">
    <citation type="submission" date="2019-04" db="EMBL/GenBank/DDBJ databases">
        <authorList>
            <person name="Feng G."/>
            <person name="Zhang J."/>
            <person name="Zhu H."/>
        </authorList>
    </citation>
    <scope>NUCLEOTIDE SEQUENCE [LARGE SCALE GENOMIC DNA]</scope>
    <source>
        <strain evidence="12 13">JCM 17223</strain>
    </source>
</reference>
<dbReference type="AlphaFoldDB" id="A0A4Z0PK44"/>
<dbReference type="PANTHER" id="PTHR43702">
    <property type="entry name" value="L-FUCOSE-PROTON SYMPORTER"/>
    <property type="match status" value="1"/>
</dbReference>
<dbReference type="GO" id="GO:0055056">
    <property type="term" value="F:D-glucose transmembrane transporter activity"/>
    <property type="evidence" value="ECO:0007669"/>
    <property type="project" value="InterPro"/>
</dbReference>
<keyword evidence="4" id="KW-0813">Transport</keyword>
<name>A0A4Z0PK44_9BACT</name>
<feature type="transmembrane region" description="Helical" evidence="11">
    <location>
        <begin position="288"/>
        <end position="306"/>
    </location>
</feature>
<dbReference type="InterPro" id="IPR036259">
    <property type="entry name" value="MFS_trans_sf"/>
</dbReference>
<feature type="transmembrane region" description="Helical" evidence="11">
    <location>
        <begin position="94"/>
        <end position="112"/>
    </location>
</feature>
<gene>
    <name evidence="12" type="ORF">E5J99_10715</name>
</gene>
<dbReference type="RefSeq" id="WP_135497734.1">
    <property type="nucleotide sequence ID" value="NZ_SRLD01000018.1"/>
</dbReference>
<keyword evidence="13" id="KW-1185">Reference proteome</keyword>
<dbReference type="Proteomes" id="UP000297739">
    <property type="component" value="Unassembled WGS sequence"/>
</dbReference>
<accession>A0A4Z0PK44</accession>
<proteinExistence type="inferred from homology"/>
<keyword evidence="10 11" id="KW-0472">Membrane</keyword>
<comment type="caution">
    <text evidence="12">The sequence shown here is derived from an EMBL/GenBank/DDBJ whole genome shotgun (WGS) entry which is preliminary data.</text>
</comment>
<feature type="transmembrane region" description="Helical" evidence="11">
    <location>
        <begin position="62"/>
        <end position="82"/>
    </location>
</feature>
<evidence type="ECO:0000256" key="10">
    <source>
        <dbReference type="ARBA" id="ARBA00023136"/>
    </source>
</evidence>
<evidence type="ECO:0000256" key="2">
    <source>
        <dbReference type="ARBA" id="ARBA00004429"/>
    </source>
</evidence>
<comment type="function">
    <text evidence="1">Intake of glucose and galactose.</text>
</comment>
<feature type="transmembrane region" description="Helical" evidence="11">
    <location>
        <begin position="21"/>
        <end position="42"/>
    </location>
</feature>
<feature type="transmembrane region" description="Helical" evidence="11">
    <location>
        <begin position="372"/>
        <end position="391"/>
    </location>
</feature>
<dbReference type="InterPro" id="IPR005964">
    <property type="entry name" value="Glc/Gal_transptr_bac"/>
</dbReference>
<feature type="transmembrane region" description="Helical" evidence="11">
    <location>
        <begin position="313"/>
        <end position="330"/>
    </location>
</feature>
<feature type="transmembrane region" description="Helical" evidence="11">
    <location>
        <begin position="161"/>
        <end position="182"/>
    </location>
</feature>
<feature type="transmembrane region" description="Helical" evidence="11">
    <location>
        <begin position="118"/>
        <end position="140"/>
    </location>
</feature>
<evidence type="ECO:0000256" key="7">
    <source>
        <dbReference type="ARBA" id="ARBA00022597"/>
    </source>
</evidence>
<dbReference type="GO" id="GO:1904659">
    <property type="term" value="P:D-glucose transmembrane transport"/>
    <property type="evidence" value="ECO:0007669"/>
    <property type="project" value="InterPro"/>
</dbReference>
<evidence type="ECO:0000256" key="9">
    <source>
        <dbReference type="ARBA" id="ARBA00022989"/>
    </source>
</evidence>
<dbReference type="NCBIfam" id="TIGR01272">
    <property type="entry name" value="gluP"/>
    <property type="match status" value="1"/>
</dbReference>
<dbReference type="GO" id="GO:0005354">
    <property type="term" value="F:galactose transmembrane transporter activity"/>
    <property type="evidence" value="ECO:0007669"/>
    <property type="project" value="InterPro"/>
</dbReference>
<evidence type="ECO:0000256" key="8">
    <source>
        <dbReference type="ARBA" id="ARBA00022692"/>
    </source>
</evidence>
<evidence type="ECO:0000256" key="11">
    <source>
        <dbReference type="SAM" id="Phobius"/>
    </source>
</evidence>
<evidence type="ECO:0000313" key="13">
    <source>
        <dbReference type="Proteomes" id="UP000297739"/>
    </source>
</evidence>
<dbReference type="EMBL" id="SRLD01000018">
    <property type="protein sequence ID" value="TGE16130.1"/>
    <property type="molecule type" value="Genomic_DNA"/>
</dbReference>
<dbReference type="Gene3D" id="1.20.1250.20">
    <property type="entry name" value="MFS general substrate transporter like domains"/>
    <property type="match status" value="2"/>
</dbReference>
<evidence type="ECO:0000256" key="5">
    <source>
        <dbReference type="ARBA" id="ARBA00022475"/>
    </source>
</evidence>
<feature type="transmembrane region" description="Helical" evidence="11">
    <location>
        <begin position="336"/>
        <end position="360"/>
    </location>
</feature>
<keyword evidence="8 11" id="KW-0812">Transmembrane</keyword>
<dbReference type="PANTHER" id="PTHR43702:SF3">
    <property type="entry name" value="PROTEIN TSGA"/>
    <property type="match status" value="1"/>
</dbReference>
<keyword evidence="5" id="KW-1003">Cell membrane</keyword>
<evidence type="ECO:0000313" key="12">
    <source>
        <dbReference type="EMBL" id="TGE16130.1"/>
    </source>
</evidence>
<feature type="transmembrane region" description="Helical" evidence="11">
    <location>
        <begin position="202"/>
        <end position="224"/>
    </location>
</feature>